<keyword evidence="4 9" id="KW-0004">4Fe-4S</keyword>
<name>A0ABS7GMF0_9HYPH</name>
<dbReference type="PANTHER" id="PTHR42859:SF2">
    <property type="entry name" value="FERREDOXIN"/>
    <property type="match status" value="1"/>
</dbReference>
<keyword evidence="8 9" id="KW-0411">Iron-sulfur</keyword>
<dbReference type="InterPro" id="IPR017896">
    <property type="entry name" value="4Fe4S_Fe-S-bd"/>
</dbReference>
<evidence type="ECO:0000256" key="3">
    <source>
        <dbReference type="ARBA" id="ARBA00022448"/>
    </source>
</evidence>
<evidence type="ECO:0000256" key="4">
    <source>
        <dbReference type="ARBA" id="ARBA00022485"/>
    </source>
</evidence>
<accession>A0ABS7GMF0</accession>
<keyword evidence="6 9" id="KW-0249">Electron transport</keyword>
<dbReference type="InterPro" id="IPR050294">
    <property type="entry name" value="RnfB_subfamily"/>
</dbReference>
<protein>
    <recommendedName>
        <fullName evidence="9">Ferredoxin</fullName>
    </recommendedName>
</protein>
<evidence type="ECO:0000313" key="12">
    <source>
        <dbReference type="Proteomes" id="UP000717752"/>
    </source>
</evidence>
<keyword evidence="3 9" id="KW-0813">Transport</keyword>
<evidence type="ECO:0000313" key="11">
    <source>
        <dbReference type="EMBL" id="MBW9051140.1"/>
    </source>
</evidence>
<dbReference type="PROSITE" id="PS51379">
    <property type="entry name" value="4FE4S_FER_2"/>
    <property type="match status" value="1"/>
</dbReference>
<dbReference type="RefSeq" id="WP_220332677.1">
    <property type="nucleotide sequence ID" value="NZ_JAEUAK010000001.1"/>
</dbReference>
<gene>
    <name evidence="11" type="ORF">JNB85_01790</name>
</gene>
<comment type="cofactor">
    <cofactor evidence="1">
        <name>[3Fe-4S] cluster</name>
        <dbReference type="ChEBI" id="CHEBI:21137"/>
    </cofactor>
</comment>
<reference evidence="11 12" key="1">
    <citation type="journal article" date="2021" name="MBio">
        <title>Poor Competitiveness of Bradyrhizobium in Pigeon Pea Root Colonization in Indian Soils.</title>
        <authorList>
            <person name="Chalasani D."/>
            <person name="Basu A."/>
            <person name="Pullabhotla S.V.S.R.N."/>
            <person name="Jorrin B."/>
            <person name="Neal A.L."/>
            <person name="Poole P.S."/>
            <person name="Podile A.R."/>
            <person name="Tkacz A."/>
        </authorList>
    </citation>
    <scope>NUCLEOTIDE SEQUENCE [LARGE SCALE GENOMIC DNA]</scope>
    <source>
        <strain evidence="11 12">HU56</strain>
    </source>
</reference>
<dbReference type="Pfam" id="PF00037">
    <property type="entry name" value="Fer4"/>
    <property type="match status" value="1"/>
</dbReference>
<evidence type="ECO:0000256" key="6">
    <source>
        <dbReference type="ARBA" id="ARBA00022982"/>
    </source>
</evidence>
<dbReference type="Gene3D" id="3.30.70.20">
    <property type="match status" value="1"/>
</dbReference>
<evidence type="ECO:0000256" key="2">
    <source>
        <dbReference type="ARBA" id="ARBA00001966"/>
    </source>
</evidence>
<dbReference type="EMBL" id="JAEUAK010000001">
    <property type="protein sequence ID" value="MBW9051140.1"/>
    <property type="molecule type" value="Genomic_DNA"/>
</dbReference>
<dbReference type="InterPro" id="IPR017900">
    <property type="entry name" value="4Fe4S_Fe_S_CS"/>
</dbReference>
<evidence type="ECO:0000256" key="5">
    <source>
        <dbReference type="ARBA" id="ARBA00022723"/>
    </source>
</evidence>
<comment type="function">
    <text evidence="9">Ferredoxins are iron-sulfur proteins that transfer electrons in a wide variety of metabolic reactions.</text>
</comment>
<evidence type="ECO:0000256" key="1">
    <source>
        <dbReference type="ARBA" id="ARBA00001927"/>
    </source>
</evidence>
<comment type="caution">
    <text evidence="11">The sequence shown here is derived from an EMBL/GenBank/DDBJ whole genome shotgun (WGS) entry which is preliminary data.</text>
</comment>
<sequence length="101" mass="10722">MPHVVTANCDSCRFTDCVTVCPVSCFHGDESRIYIDPDACVDCGACIPACPVSAIAEAGDLSDDQQIWVSINAERALATPLIISKQPPLPSAADRRAQLGF</sequence>
<dbReference type="PROSITE" id="PS00198">
    <property type="entry name" value="4FE4S_FER_1"/>
    <property type="match status" value="1"/>
</dbReference>
<keyword evidence="12" id="KW-1185">Reference proteome</keyword>
<dbReference type="SUPFAM" id="SSF54862">
    <property type="entry name" value="4Fe-4S ferredoxins"/>
    <property type="match status" value="1"/>
</dbReference>
<evidence type="ECO:0000256" key="8">
    <source>
        <dbReference type="ARBA" id="ARBA00023014"/>
    </source>
</evidence>
<evidence type="ECO:0000256" key="7">
    <source>
        <dbReference type="ARBA" id="ARBA00023004"/>
    </source>
</evidence>
<keyword evidence="7 9" id="KW-0408">Iron</keyword>
<dbReference type="Proteomes" id="UP000717752">
    <property type="component" value="Unassembled WGS sequence"/>
</dbReference>
<keyword evidence="5 9" id="KW-0479">Metal-binding</keyword>
<dbReference type="PANTHER" id="PTHR42859">
    <property type="entry name" value="OXIDOREDUCTASE"/>
    <property type="match status" value="1"/>
</dbReference>
<comment type="cofactor">
    <cofactor evidence="2 9">
        <name>[4Fe-4S] cluster</name>
        <dbReference type="ChEBI" id="CHEBI:49883"/>
    </cofactor>
</comment>
<feature type="domain" description="4Fe-4S ferredoxin-type" evidence="10">
    <location>
        <begin position="31"/>
        <end position="60"/>
    </location>
</feature>
<dbReference type="InterPro" id="IPR000813">
    <property type="entry name" value="7Fe_ferredoxin"/>
</dbReference>
<evidence type="ECO:0000259" key="10">
    <source>
        <dbReference type="PROSITE" id="PS51379"/>
    </source>
</evidence>
<dbReference type="PRINTS" id="PR00354">
    <property type="entry name" value="7FE8SFRDOXIN"/>
</dbReference>
<evidence type="ECO:0000256" key="9">
    <source>
        <dbReference type="RuleBase" id="RU365098"/>
    </source>
</evidence>
<organism evidence="11 12">
    <name type="scientific">Rhizobium mesosinicum</name>
    <dbReference type="NCBI Taxonomy" id="335017"/>
    <lineage>
        <taxon>Bacteria</taxon>
        <taxon>Pseudomonadati</taxon>
        <taxon>Pseudomonadota</taxon>
        <taxon>Alphaproteobacteria</taxon>
        <taxon>Hyphomicrobiales</taxon>
        <taxon>Rhizobiaceae</taxon>
        <taxon>Rhizobium/Agrobacterium group</taxon>
        <taxon>Rhizobium</taxon>
    </lineage>
</organism>
<proteinExistence type="predicted"/>